<gene>
    <name evidence="3" type="ORF">OD355_02090</name>
</gene>
<dbReference type="RefSeq" id="WP_263036788.1">
    <property type="nucleotide sequence ID" value="NZ_JAOTPL010000002.1"/>
</dbReference>
<evidence type="ECO:0000313" key="4">
    <source>
        <dbReference type="Proteomes" id="UP001209317"/>
    </source>
</evidence>
<dbReference type="InterPro" id="IPR006076">
    <property type="entry name" value="FAD-dep_OxRdtase"/>
</dbReference>
<reference evidence="3" key="1">
    <citation type="submission" date="2022-10" db="EMBL/GenBank/DDBJ databases">
        <authorList>
            <person name="Kim H.S."/>
            <person name="Kim J.-S."/>
            <person name="Suh M.K."/>
            <person name="Eom M.K."/>
            <person name="Lee J.-S."/>
        </authorList>
    </citation>
    <scope>NUCLEOTIDE SEQUENCE</scope>
    <source>
        <strain evidence="3">LIP-5</strain>
    </source>
</reference>
<organism evidence="3 4">
    <name type="scientific">Haoranjiania flava</name>
    <dbReference type="NCBI Taxonomy" id="1856322"/>
    <lineage>
        <taxon>Bacteria</taxon>
        <taxon>Pseudomonadati</taxon>
        <taxon>Bacteroidota</taxon>
        <taxon>Chitinophagia</taxon>
        <taxon>Chitinophagales</taxon>
        <taxon>Chitinophagaceae</taxon>
        <taxon>Haoranjiania</taxon>
    </lineage>
</organism>
<evidence type="ECO:0000256" key="1">
    <source>
        <dbReference type="SAM" id="Phobius"/>
    </source>
</evidence>
<name>A0AAE3IP91_9BACT</name>
<comment type="caution">
    <text evidence="3">The sequence shown here is derived from an EMBL/GenBank/DDBJ whole genome shotgun (WGS) entry which is preliminary data.</text>
</comment>
<proteinExistence type="predicted"/>
<keyword evidence="4" id="KW-1185">Reference proteome</keyword>
<dbReference type="InterPro" id="IPR036188">
    <property type="entry name" value="FAD/NAD-bd_sf"/>
</dbReference>
<dbReference type="AlphaFoldDB" id="A0AAE3IP91"/>
<feature type="transmembrane region" description="Helical" evidence="1">
    <location>
        <begin position="7"/>
        <end position="27"/>
    </location>
</feature>
<feature type="domain" description="FAD dependent oxidoreductase" evidence="2">
    <location>
        <begin position="117"/>
        <end position="314"/>
    </location>
</feature>
<dbReference type="EMBL" id="JAOTPL010000002">
    <property type="protein sequence ID" value="MCU7693302.1"/>
    <property type="molecule type" value="Genomic_DNA"/>
</dbReference>
<evidence type="ECO:0000313" key="3">
    <source>
        <dbReference type="EMBL" id="MCU7693302.1"/>
    </source>
</evidence>
<sequence length="336" mass="37706">MAKQKKEIFDFAILGGCITSVTLGYLLQKAGKKVLLVEQQSIGIETTGRYYTILSEQPEFIKINNYKPPASDPARTPFDYLQKGLEFILATSKKYNIRCDLRHVPDRALPFAGQQIPGPVHLFNPFKYIIALAEIVANNGGVVMDKSRVLKVEKCNDTYTVHTSRGKALAKNIIYSPRSSRILSLGLKLVIPYQTYSLMAKLANIYPESVFRNTKHNLLTHIIQADKSTTLVEVQGADYKVIKGKDDRRQFKILEDYLMNNFEVQCLMVRWSSVYYKSPDGGLLTGPLETPGSYVVAGYNYSHPSIGTMAAMYFTQQLFEKESLQATGLAGTSMQE</sequence>
<keyword evidence="1" id="KW-0812">Transmembrane</keyword>
<dbReference type="SUPFAM" id="SSF51905">
    <property type="entry name" value="FAD/NAD(P)-binding domain"/>
    <property type="match status" value="1"/>
</dbReference>
<accession>A0AAE3IP91</accession>
<dbReference type="Gene3D" id="3.50.50.60">
    <property type="entry name" value="FAD/NAD(P)-binding domain"/>
    <property type="match status" value="1"/>
</dbReference>
<keyword evidence="1" id="KW-1133">Transmembrane helix</keyword>
<evidence type="ECO:0000259" key="2">
    <source>
        <dbReference type="Pfam" id="PF01266"/>
    </source>
</evidence>
<protein>
    <submittedName>
        <fullName evidence="3">FAD-binding oxidoreductase</fullName>
    </submittedName>
</protein>
<dbReference type="Proteomes" id="UP001209317">
    <property type="component" value="Unassembled WGS sequence"/>
</dbReference>
<dbReference type="Pfam" id="PF01266">
    <property type="entry name" value="DAO"/>
    <property type="match status" value="1"/>
</dbReference>
<keyword evidence="1" id="KW-0472">Membrane</keyword>